<name>A0A812LMN9_SYMPI</name>
<evidence type="ECO:0000256" key="1">
    <source>
        <dbReference type="SAM" id="MobiDB-lite"/>
    </source>
</evidence>
<evidence type="ECO:0000313" key="5">
    <source>
        <dbReference type="Proteomes" id="UP000649617"/>
    </source>
</evidence>
<sequence length="375" mass="41247">MVIAKLLACALSWPLLVTRALEDVMPADDECASPECALQALQSRAKTVKQGSDEGVSVGFAAVPGVFDDDIDGLLPDPDETEGDEEDTEDEEPAGPGLCGGQTYDHSKEGCCGNVLFDLTTQSCCGTDIFEIKGEDCCNQTEVYNTTAQGCCNHKHIFNLGEEYLTFGLKCLAPVKPPWNTHFDCSEEWPPANYAETWKRYCAARRAGRHMAWAMTPSCEVGWLSVVQRTQEDAKMKAKSQCQTRANAYNKETCYIFDFDAKSCFRQRCGTTLYDATMMGCCNGEVFDLRTHACCSGRVYETKTTGCCNGKLYQKEPRRCCGGKHLFNSKTHGCCLEKGPQVFRFGKQNCCAAPSGICKIPKGVESCCTREGKWG</sequence>
<feature type="compositionally biased region" description="Acidic residues" evidence="1">
    <location>
        <begin position="69"/>
        <end position="93"/>
    </location>
</feature>
<gene>
    <name evidence="4" type="ORF">SPIL2461_LOCUS4511</name>
</gene>
<dbReference type="OrthoDB" id="6157149at2759"/>
<evidence type="ECO:0000313" key="4">
    <source>
        <dbReference type="EMBL" id="CAE7246214.1"/>
    </source>
</evidence>
<dbReference type="Pfam" id="PF24748">
    <property type="entry name" value="Galaxin_repeat"/>
    <property type="match status" value="2"/>
</dbReference>
<dbReference type="InterPro" id="IPR055284">
    <property type="entry name" value="Galaxin-like"/>
</dbReference>
<dbReference type="PANTHER" id="PTHR34490:SF3">
    <property type="entry name" value="GALAXIN-LIKE ISOFORM X2"/>
    <property type="match status" value="1"/>
</dbReference>
<reference evidence="4" key="1">
    <citation type="submission" date="2021-02" db="EMBL/GenBank/DDBJ databases">
        <authorList>
            <person name="Dougan E. K."/>
            <person name="Rhodes N."/>
            <person name="Thang M."/>
            <person name="Chan C."/>
        </authorList>
    </citation>
    <scope>NUCLEOTIDE SEQUENCE</scope>
</reference>
<organism evidence="4 5">
    <name type="scientific">Symbiodinium pilosum</name>
    <name type="common">Dinoflagellate</name>
    <dbReference type="NCBI Taxonomy" id="2952"/>
    <lineage>
        <taxon>Eukaryota</taxon>
        <taxon>Sar</taxon>
        <taxon>Alveolata</taxon>
        <taxon>Dinophyceae</taxon>
        <taxon>Suessiales</taxon>
        <taxon>Symbiodiniaceae</taxon>
        <taxon>Symbiodinium</taxon>
    </lineage>
</organism>
<keyword evidence="2" id="KW-0732">Signal</keyword>
<protein>
    <recommendedName>
        <fullName evidence="3">Galaxin-like repeats domain-containing protein</fullName>
    </recommendedName>
</protein>
<feature type="chain" id="PRO_5033015037" description="Galaxin-like repeats domain-containing protein" evidence="2">
    <location>
        <begin position="21"/>
        <end position="375"/>
    </location>
</feature>
<dbReference type="AlphaFoldDB" id="A0A812LMN9"/>
<keyword evidence="5" id="KW-1185">Reference proteome</keyword>
<dbReference type="Proteomes" id="UP000649617">
    <property type="component" value="Unassembled WGS sequence"/>
</dbReference>
<dbReference type="PANTHER" id="PTHR34490">
    <property type="entry name" value="PROTEIN CBG12054-RELATED"/>
    <property type="match status" value="1"/>
</dbReference>
<proteinExistence type="predicted"/>
<evidence type="ECO:0000259" key="3">
    <source>
        <dbReference type="Pfam" id="PF24748"/>
    </source>
</evidence>
<evidence type="ECO:0000256" key="2">
    <source>
        <dbReference type="SAM" id="SignalP"/>
    </source>
</evidence>
<feature type="region of interest" description="Disordered" evidence="1">
    <location>
        <begin position="69"/>
        <end position="99"/>
    </location>
</feature>
<feature type="domain" description="Galaxin-like repeats" evidence="3">
    <location>
        <begin position="99"/>
        <end position="155"/>
    </location>
</feature>
<feature type="domain" description="Galaxin-like repeats" evidence="3">
    <location>
        <begin position="242"/>
        <end position="369"/>
    </location>
</feature>
<dbReference type="EMBL" id="CAJNIZ010005972">
    <property type="protein sequence ID" value="CAE7246214.1"/>
    <property type="molecule type" value="Genomic_DNA"/>
</dbReference>
<dbReference type="InterPro" id="IPR056601">
    <property type="entry name" value="Galaxin_dom"/>
</dbReference>
<comment type="caution">
    <text evidence="4">The sequence shown here is derived from an EMBL/GenBank/DDBJ whole genome shotgun (WGS) entry which is preliminary data.</text>
</comment>
<accession>A0A812LMN9</accession>
<feature type="signal peptide" evidence="2">
    <location>
        <begin position="1"/>
        <end position="20"/>
    </location>
</feature>